<sequence length="111" mass="12405">MRTANRTWPPRTRRNDRQLFVAAVLPVEWTVVNEGCVNETGFGALLLRHRQAAGLTQAELAERSGVSVRALRELERGRAQAAQRRSAEALADALELDGEQRKRFLDSAHEG</sequence>
<dbReference type="Gene3D" id="1.10.260.40">
    <property type="entry name" value="lambda repressor-like DNA-binding domains"/>
    <property type="match status" value="1"/>
</dbReference>
<reference evidence="2 3" key="2">
    <citation type="submission" date="2019-08" db="EMBL/GenBank/DDBJ databases">
        <title>Amycolatopsis acidicola sp. nov., isolated from peat swamp forest soil.</title>
        <authorList>
            <person name="Srisuk N."/>
        </authorList>
    </citation>
    <scope>NUCLEOTIDE SEQUENCE [LARGE SCALE GENOMIC DNA]</scope>
    <source>
        <strain evidence="2 3">TBRC 6029</strain>
    </source>
</reference>
<dbReference type="AlphaFoldDB" id="A0A558A4H6"/>
<reference evidence="2 3" key="1">
    <citation type="submission" date="2019-07" db="EMBL/GenBank/DDBJ databases">
        <authorList>
            <person name="Duangmal K."/>
            <person name="Teo W.F.A."/>
        </authorList>
    </citation>
    <scope>NUCLEOTIDE SEQUENCE [LARGE SCALE GENOMIC DNA]</scope>
    <source>
        <strain evidence="2 3">TBRC 6029</strain>
    </source>
</reference>
<keyword evidence="3" id="KW-1185">Reference proteome</keyword>
<dbReference type="SMART" id="SM00530">
    <property type="entry name" value="HTH_XRE"/>
    <property type="match status" value="1"/>
</dbReference>
<organism evidence="2 3">
    <name type="scientific">Amycolatopsis rhizosphaerae</name>
    <dbReference type="NCBI Taxonomy" id="2053003"/>
    <lineage>
        <taxon>Bacteria</taxon>
        <taxon>Bacillati</taxon>
        <taxon>Actinomycetota</taxon>
        <taxon>Actinomycetes</taxon>
        <taxon>Pseudonocardiales</taxon>
        <taxon>Pseudonocardiaceae</taxon>
        <taxon>Amycolatopsis</taxon>
    </lineage>
</organism>
<dbReference type="EMBL" id="VJWX01000663">
    <property type="protein sequence ID" value="TVT19160.1"/>
    <property type="molecule type" value="Genomic_DNA"/>
</dbReference>
<feature type="domain" description="HTH cro/C1-type" evidence="1">
    <location>
        <begin position="46"/>
        <end position="101"/>
    </location>
</feature>
<dbReference type="CDD" id="cd00093">
    <property type="entry name" value="HTH_XRE"/>
    <property type="match status" value="1"/>
</dbReference>
<evidence type="ECO:0000313" key="3">
    <source>
        <dbReference type="Proteomes" id="UP000320011"/>
    </source>
</evidence>
<dbReference type="GO" id="GO:0003677">
    <property type="term" value="F:DNA binding"/>
    <property type="evidence" value="ECO:0007669"/>
    <property type="project" value="InterPro"/>
</dbReference>
<dbReference type="PROSITE" id="PS50943">
    <property type="entry name" value="HTH_CROC1"/>
    <property type="match status" value="1"/>
</dbReference>
<evidence type="ECO:0000313" key="2">
    <source>
        <dbReference type="EMBL" id="TVT19160.1"/>
    </source>
</evidence>
<dbReference type="SUPFAM" id="SSF47413">
    <property type="entry name" value="lambda repressor-like DNA-binding domains"/>
    <property type="match status" value="1"/>
</dbReference>
<dbReference type="OrthoDB" id="3427187at2"/>
<dbReference type="InterPro" id="IPR010982">
    <property type="entry name" value="Lambda_DNA-bd_dom_sf"/>
</dbReference>
<name>A0A558A4H6_9PSEU</name>
<accession>A0A558A4H6</accession>
<comment type="caution">
    <text evidence="2">The sequence shown here is derived from an EMBL/GenBank/DDBJ whole genome shotgun (WGS) entry which is preliminary data.</text>
</comment>
<dbReference type="Proteomes" id="UP000320011">
    <property type="component" value="Unassembled WGS sequence"/>
</dbReference>
<gene>
    <name evidence="2" type="ORF">FNH05_35180</name>
</gene>
<dbReference type="InterPro" id="IPR001387">
    <property type="entry name" value="Cro/C1-type_HTH"/>
</dbReference>
<feature type="non-terminal residue" evidence="2">
    <location>
        <position position="111"/>
    </location>
</feature>
<proteinExistence type="predicted"/>
<dbReference type="Pfam" id="PF13560">
    <property type="entry name" value="HTH_31"/>
    <property type="match status" value="1"/>
</dbReference>
<protein>
    <submittedName>
        <fullName evidence="2">Helix-turn-helix transcriptional regulator</fullName>
    </submittedName>
</protein>
<evidence type="ECO:0000259" key="1">
    <source>
        <dbReference type="PROSITE" id="PS50943"/>
    </source>
</evidence>